<keyword evidence="1" id="KW-0436">Ligase</keyword>
<dbReference type="Gene3D" id="3.40.50.12780">
    <property type="entry name" value="N-terminal domain of ligase-like"/>
    <property type="match status" value="1"/>
</dbReference>
<comment type="caution">
    <text evidence="4">The sequence shown here is derived from an EMBL/GenBank/DDBJ whole genome shotgun (WGS) entry which is preliminary data.</text>
</comment>
<feature type="domain" description="AMP-dependent synthetase/ligase" evidence="2">
    <location>
        <begin position="16"/>
        <end position="349"/>
    </location>
</feature>
<gene>
    <name evidence="4" type="ORF">C8D86_12233</name>
</gene>
<dbReference type="Pfam" id="PF13193">
    <property type="entry name" value="AMP-binding_C"/>
    <property type="match status" value="1"/>
</dbReference>
<keyword evidence="5" id="KW-1185">Reference proteome</keyword>
<protein>
    <submittedName>
        <fullName evidence="4">Long-chain acyl-CoA synthetase</fullName>
    </submittedName>
</protein>
<dbReference type="PANTHER" id="PTHR43352:SF1">
    <property type="entry name" value="ANTHRANILATE--COA LIGASE"/>
    <property type="match status" value="1"/>
</dbReference>
<proteinExistence type="predicted"/>
<evidence type="ECO:0000313" key="5">
    <source>
        <dbReference type="Proteomes" id="UP000254720"/>
    </source>
</evidence>
<dbReference type="PROSITE" id="PS00455">
    <property type="entry name" value="AMP_BINDING"/>
    <property type="match status" value="1"/>
</dbReference>
<dbReference type="CDD" id="cd04433">
    <property type="entry name" value="AFD_class_I"/>
    <property type="match status" value="1"/>
</dbReference>
<dbReference type="OrthoDB" id="5296889at2"/>
<sequence>MLQNTLVKLAALKEAHLIYESNIITAVQLVSRTAEIIAQLRDAKNPLKSIAFYLPNSPELICWQLACFHLGIMIVPIIYEHEPAYVEKVLHLTAPSLLMTTSNKGNQLSQMPCPVQMNDDRYDAVLTAKPITNLPHSTVSAEQTAMIIFSSGSTGTLKGIMHSYQSAYEFIQLLAEVLDAGKNLVYLVAQPMGHIGGITTTLLALLHDGQAILLEQFNCESYINAMARYQPTHINLHTPLFYELLHLPDLDKRAFSRIQSCFAGGDDIPRQLPAQFTAKTGAPMRIGYGMTEIGIVIVNKNPYGLHAGSSGRTIPQAMVELRDEHGKRVVQGEVGEIWVKSPACCKGYWQMPDLNQRSFDNGWFRTGDLASEDKEGYFWFKGRASQVIHSDNHIIYPQVIEQILFDCSAVKSAAVIAINDNLSNEIPVAFVELTHYHAHHEHVHDALMRILASELAAWEMPRKLFILDKMPLNTTGKIDRIALKKLTGE</sequence>
<evidence type="ECO:0000259" key="3">
    <source>
        <dbReference type="Pfam" id="PF13193"/>
    </source>
</evidence>
<dbReference type="EMBL" id="QQAX01000022">
    <property type="protein sequence ID" value="RDI40989.1"/>
    <property type="molecule type" value="Genomic_DNA"/>
</dbReference>
<feature type="domain" description="AMP-binding enzyme C-terminal" evidence="3">
    <location>
        <begin position="400"/>
        <end position="477"/>
    </location>
</feature>
<dbReference type="GO" id="GO:0044550">
    <property type="term" value="P:secondary metabolite biosynthetic process"/>
    <property type="evidence" value="ECO:0007669"/>
    <property type="project" value="TreeGrafter"/>
</dbReference>
<dbReference type="PANTHER" id="PTHR43352">
    <property type="entry name" value="ACETYL-COA SYNTHETASE"/>
    <property type="match status" value="1"/>
</dbReference>
<evidence type="ECO:0000313" key="4">
    <source>
        <dbReference type="EMBL" id="RDI40989.1"/>
    </source>
</evidence>
<dbReference type="InterPro" id="IPR025110">
    <property type="entry name" value="AMP-bd_C"/>
</dbReference>
<dbReference type="Gene3D" id="3.30.300.30">
    <property type="match status" value="1"/>
</dbReference>
<dbReference type="RefSeq" id="WP_114835060.1">
    <property type="nucleotide sequence ID" value="NZ_LR699114.1"/>
</dbReference>
<dbReference type="InterPro" id="IPR042099">
    <property type="entry name" value="ANL_N_sf"/>
</dbReference>
<dbReference type="InterPro" id="IPR020845">
    <property type="entry name" value="AMP-binding_CS"/>
</dbReference>
<dbReference type="Proteomes" id="UP000254720">
    <property type="component" value="Unassembled WGS sequence"/>
</dbReference>
<dbReference type="SUPFAM" id="SSF56801">
    <property type="entry name" value="Acetyl-CoA synthetase-like"/>
    <property type="match status" value="1"/>
</dbReference>
<name>A0A370GD44_9COXI</name>
<organism evidence="4 5">
    <name type="scientific">Aquicella lusitana</name>
    <dbReference type="NCBI Taxonomy" id="254246"/>
    <lineage>
        <taxon>Bacteria</taxon>
        <taxon>Pseudomonadati</taxon>
        <taxon>Pseudomonadota</taxon>
        <taxon>Gammaproteobacteria</taxon>
        <taxon>Legionellales</taxon>
        <taxon>Coxiellaceae</taxon>
        <taxon>Aquicella</taxon>
    </lineage>
</organism>
<reference evidence="4 5" key="1">
    <citation type="submission" date="2018-07" db="EMBL/GenBank/DDBJ databases">
        <title>Genomic Encyclopedia of Type Strains, Phase IV (KMG-IV): sequencing the most valuable type-strain genomes for metagenomic binning, comparative biology and taxonomic classification.</title>
        <authorList>
            <person name="Goeker M."/>
        </authorList>
    </citation>
    <scope>NUCLEOTIDE SEQUENCE [LARGE SCALE GENOMIC DNA]</scope>
    <source>
        <strain evidence="4 5">DSM 16500</strain>
    </source>
</reference>
<evidence type="ECO:0000256" key="1">
    <source>
        <dbReference type="ARBA" id="ARBA00022598"/>
    </source>
</evidence>
<dbReference type="Pfam" id="PF00501">
    <property type="entry name" value="AMP-binding"/>
    <property type="match status" value="1"/>
</dbReference>
<dbReference type="InterPro" id="IPR000873">
    <property type="entry name" value="AMP-dep_synth/lig_dom"/>
</dbReference>
<dbReference type="GO" id="GO:0016878">
    <property type="term" value="F:acid-thiol ligase activity"/>
    <property type="evidence" value="ECO:0007669"/>
    <property type="project" value="TreeGrafter"/>
</dbReference>
<accession>A0A370GD44</accession>
<dbReference type="InterPro" id="IPR045851">
    <property type="entry name" value="AMP-bd_C_sf"/>
</dbReference>
<dbReference type="AlphaFoldDB" id="A0A370GD44"/>
<evidence type="ECO:0000259" key="2">
    <source>
        <dbReference type="Pfam" id="PF00501"/>
    </source>
</evidence>